<organism evidence="1">
    <name type="scientific">Arion vulgaris</name>
    <dbReference type="NCBI Taxonomy" id="1028688"/>
    <lineage>
        <taxon>Eukaryota</taxon>
        <taxon>Metazoa</taxon>
        <taxon>Spiralia</taxon>
        <taxon>Lophotrochozoa</taxon>
        <taxon>Mollusca</taxon>
        <taxon>Gastropoda</taxon>
        <taxon>Heterobranchia</taxon>
        <taxon>Euthyneura</taxon>
        <taxon>Panpulmonata</taxon>
        <taxon>Eupulmonata</taxon>
        <taxon>Stylommatophora</taxon>
        <taxon>Helicina</taxon>
        <taxon>Arionoidea</taxon>
        <taxon>Arionidae</taxon>
        <taxon>Arion</taxon>
    </lineage>
</organism>
<gene>
    <name evidence="1" type="primary">ORF14933</name>
</gene>
<dbReference type="EMBL" id="HACG01005089">
    <property type="protein sequence ID" value="CEK51954.1"/>
    <property type="molecule type" value="Transcribed_RNA"/>
</dbReference>
<proteinExistence type="predicted"/>
<sequence>MEVDLTREQVSAVQYQPLADPCTEHLSSIFSDVTLPTAVLHILLECDNFSVK</sequence>
<name>A0A0B6Y763_9EUPU</name>
<protein>
    <submittedName>
        <fullName evidence="1">Uncharacterized protein</fullName>
    </submittedName>
</protein>
<evidence type="ECO:0000313" key="1">
    <source>
        <dbReference type="EMBL" id="CEK51954.1"/>
    </source>
</evidence>
<accession>A0A0B6Y763</accession>
<dbReference type="AlphaFoldDB" id="A0A0B6Y763"/>
<reference evidence="1" key="1">
    <citation type="submission" date="2014-12" db="EMBL/GenBank/DDBJ databases">
        <title>Insight into the proteome of Arion vulgaris.</title>
        <authorList>
            <person name="Aradska J."/>
            <person name="Bulat T."/>
            <person name="Smidak R."/>
            <person name="Sarate P."/>
            <person name="Gangsoo J."/>
            <person name="Sialana F."/>
            <person name="Bilban M."/>
            <person name="Lubec G."/>
        </authorList>
    </citation>
    <scope>NUCLEOTIDE SEQUENCE</scope>
    <source>
        <tissue evidence="1">Skin</tissue>
    </source>
</reference>
<feature type="non-terminal residue" evidence="1">
    <location>
        <position position="52"/>
    </location>
</feature>